<dbReference type="InterPro" id="IPR036961">
    <property type="entry name" value="Kinesin_motor_dom_sf"/>
</dbReference>
<organism evidence="3">
    <name type="scientific">Aphanomyces invadans</name>
    <dbReference type="NCBI Taxonomy" id="157072"/>
    <lineage>
        <taxon>Eukaryota</taxon>
        <taxon>Sar</taxon>
        <taxon>Stramenopiles</taxon>
        <taxon>Oomycota</taxon>
        <taxon>Saprolegniomycetes</taxon>
        <taxon>Saprolegniales</taxon>
        <taxon>Verrucalvaceae</taxon>
        <taxon>Aphanomyces</taxon>
    </lineage>
</organism>
<dbReference type="EMBL" id="KI913973">
    <property type="protein sequence ID" value="ETV97325.1"/>
    <property type="molecule type" value="Genomic_DNA"/>
</dbReference>
<feature type="coiled-coil region" evidence="1">
    <location>
        <begin position="581"/>
        <end position="628"/>
    </location>
</feature>
<keyword evidence="1" id="KW-0175">Coiled coil</keyword>
<evidence type="ECO:0000256" key="2">
    <source>
        <dbReference type="SAM" id="MobiDB-lite"/>
    </source>
</evidence>
<dbReference type="SUPFAM" id="SSF52540">
    <property type="entry name" value="P-loop containing nucleoside triphosphate hydrolases"/>
    <property type="match status" value="1"/>
</dbReference>
<feature type="region of interest" description="Disordered" evidence="2">
    <location>
        <begin position="390"/>
        <end position="409"/>
    </location>
</feature>
<dbReference type="RefSeq" id="XP_008874033.1">
    <property type="nucleotide sequence ID" value="XM_008875811.1"/>
</dbReference>
<evidence type="ECO:0000313" key="3">
    <source>
        <dbReference type="EMBL" id="ETV97325.1"/>
    </source>
</evidence>
<dbReference type="Gene3D" id="3.40.850.10">
    <property type="entry name" value="Kinesin motor domain"/>
    <property type="match status" value="1"/>
</dbReference>
<gene>
    <name evidence="3" type="ORF">H310_09666</name>
</gene>
<dbReference type="OrthoDB" id="568026at2759"/>
<accession>A0A024TT60</accession>
<dbReference type="AlphaFoldDB" id="A0A024TT60"/>
<sequence>MSDVPLYVGRMGSYCCVCSDVATSPSSMALSTAATTTVAADPSTNRVNLVASSHDFDESLPTSFEFTSVLPSGFHPKDVFEQVSAPIEDVVREGFNTSMVCYGSSSLKRATTLGLSTASSSGSLLGQDPSNVSTTCLEDVLASFGQIGGILWRLFQHNHGLNIGLSCWVVLSNSVRDLLNPTTPPPLQDKDHPIQFKTIHVRSLTQALILLRQSLQFLDASAHVFVRVAVYAHETDQQLSLLHYVDLGRLSSEEETEFVGLFDALIADSASSSGKESQEISHDNSSDLQQPHSCTLSQFLAPLLAGNSKTFLLGFVDSHVAVSTLDLLWIMSGVRLISCACVKLTQIDPALLDFEPFECWASDKSTKPTAMDPASSSTLQTSTFAQKLFGGKSMRRRSSTPSTPSLDAVQPSALPVATFQVVPPQSPIHQTPPVVPLMKLPTQLGLPLNHTDSSPVAPPLPLASTPPVVTAPSMSLESTMTASATNNVAHDTASRAASSWTVLLEDAHLPAMAPPPPVVTGLDAASAATITATEAQLLRKHYDGLLKVLQDQHVHTMALQHQVDELQVAHQETEATYHVQLQDFKLANVDLRSKLRVLETQTGMQSVLDKYDVEIQTVTSQLEALRTQNLGLELKLAANATVDLRNRYRDIVKENVGLHEQVLALRKKERHFLSSKKVVEESAKKIDALSKLVTTKDDMLLEARLGEARLSAQVDHQQQKSLALQQQQAALTQEHEKAAEELVAVKMYLASIQTEQKKAEMLDRFVKKHGSSLLSTGKQRASPSIDEHAKKVLGAVKRAVPQLVPSVHKLLQRLHDQEASLLEYSTREMDLINLLVELATDQQQLTLAQVQAGAARKVGA</sequence>
<dbReference type="VEuPathDB" id="FungiDB:H310_09666"/>
<proteinExistence type="predicted"/>
<reference evidence="3" key="1">
    <citation type="submission" date="2013-12" db="EMBL/GenBank/DDBJ databases">
        <title>The Genome Sequence of Aphanomyces invadans NJM9701.</title>
        <authorList>
            <consortium name="The Broad Institute Genomics Platform"/>
            <person name="Russ C."/>
            <person name="Tyler B."/>
            <person name="van West P."/>
            <person name="Dieguez-Uribeondo J."/>
            <person name="Young S.K."/>
            <person name="Zeng Q."/>
            <person name="Gargeya S."/>
            <person name="Fitzgerald M."/>
            <person name="Abouelleil A."/>
            <person name="Alvarado L."/>
            <person name="Chapman S.B."/>
            <person name="Gainer-Dewar J."/>
            <person name="Goldberg J."/>
            <person name="Griggs A."/>
            <person name="Gujja S."/>
            <person name="Hansen M."/>
            <person name="Howarth C."/>
            <person name="Imamovic A."/>
            <person name="Ireland A."/>
            <person name="Larimer J."/>
            <person name="McCowan C."/>
            <person name="Murphy C."/>
            <person name="Pearson M."/>
            <person name="Poon T.W."/>
            <person name="Priest M."/>
            <person name="Roberts A."/>
            <person name="Saif S."/>
            <person name="Shea T."/>
            <person name="Sykes S."/>
            <person name="Wortman J."/>
            <person name="Nusbaum C."/>
            <person name="Birren B."/>
        </authorList>
    </citation>
    <scope>NUCLEOTIDE SEQUENCE [LARGE SCALE GENOMIC DNA]</scope>
    <source>
        <strain evidence="3">NJM9701</strain>
    </source>
</reference>
<dbReference type="GeneID" id="20086716"/>
<dbReference type="InterPro" id="IPR027417">
    <property type="entry name" value="P-loop_NTPase"/>
</dbReference>
<name>A0A024TT60_9STRA</name>
<protein>
    <submittedName>
        <fullName evidence="3">Uncharacterized protein</fullName>
    </submittedName>
</protein>
<dbReference type="eggNOG" id="ENOG502S6RR">
    <property type="taxonomic scope" value="Eukaryota"/>
</dbReference>
<evidence type="ECO:0000256" key="1">
    <source>
        <dbReference type="SAM" id="Coils"/>
    </source>
</evidence>